<dbReference type="AlphaFoldDB" id="A0A8D6ZMZ5"/>
<evidence type="ECO:0000313" key="1">
    <source>
        <dbReference type="EMBL" id="CAG1833074.1"/>
    </source>
</evidence>
<accession>A0A8D6ZMZ5</accession>
<feature type="non-terminal residue" evidence="1">
    <location>
        <position position="54"/>
    </location>
</feature>
<organism evidence="1">
    <name type="scientific">Musa acuminata subsp. malaccensis</name>
    <name type="common">Wild banana</name>
    <name type="synonym">Musa malaccensis</name>
    <dbReference type="NCBI Taxonomy" id="214687"/>
    <lineage>
        <taxon>Eukaryota</taxon>
        <taxon>Viridiplantae</taxon>
        <taxon>Streptophyta</taxon>
        <taxon>Embryophyta</taxon>
        <taxon>Tracheophyta</taxon>
        <taxon>Spermatophyta</taxon>
        <taxon>Magnoliopsida</taxon>
        <taxon>Liliopsida</taxon>
        <taxon>Zingiberales</taxon>
        <taxon>Musaceae</taxon>
        <taxon>Musa</taxon>
    </lineage>
</organism>
<reference evidence="1" key="1">
    <citation type="submission" date="2021-03" db="EMBL/GenBank/DDBJ databases">
        <authorList>
            <consortium name="Genoscope - CEA"/>
            <person name="William W."/>
        </authorList>
    </citation>
    <scope>NUCLEOTIDE SEQUENCE</scope>
    <source>
        <strain evidence="1">Doubled-haploid Pahang</strain>
    </source>
</reference>
<protein>
    <submittedName>
        <fullName evidence="1">(wild Malaysian banana) hypothetical protein</fullName>
    </submittedName>
</protein>
<gene>
    <name evidence="1" type="ORF">GSMUA_89940.1</name>
</gene>
<proteinExistence type="predicted"/>
<name>A0A8D6ZMZ5_MUSAM</name>
<sequence>MIDASLVCISCSFMAHALDVPYLRTTCHCQQLPKPTWISDAVALHQIHAPSATQ</sequence>
<dbReference type="EMBL" id="HG996472">
    <property type="protein sequence ID" value="CAG1833074.1"/>
    <property type="molecule type" value="Genomic_DNA"/>
</dbReference>